<accession>A0A0D0EZ72</accession>
<dbReference type="RefSeq" id="WP_041520013.1">
    <property type="nucleotide sequence ID" value="NZ_JPRK01000021.1"/>
</dbReference>
<keyword evidence="1" id="KW-0472">Membrane</keyword>
<keyword evidence="1" id="KW-1133">Transmembrane helix</keyword>
<keyword evidence="1" id="KW-0812">Transmembrane</keyword>
<reference evidence="3 5" key="2">
    <citation type="submission" date="2016-11" db="EMBL/GenBank/DDBJ databases">
        <title>Whole genomes of Flavobacteriaceae.</title>
        <authorList>
            <person name="Stine C."/>
            <person name="Li C."/>
            <person name="Tadesse D."/>
        </authorList>
    </citation>
    <scope>NUCLEOTIDE SEQUENCE [LARGE SCALE GENOMIC DNA]</scope>
    <source>
        <strain evidence="3 5">ATCC 51468</strain>
    </source>
</reference>
<dbReference type="Proteomes" id="UP000032061">
    <property type="component" value="Unassembled WGS sequence"/>
</dbReference>
<comment type="caution">
    <text evidence="2">The sequence shown here is derived from an EMBL/GenBank/DDBJ whole genome shotgun (WGS) entry which is preliminary data.</text>
</comment>
<protein>
    <submittedName>
        <fullName evidence="2">Uncharacterized protein</fullName>
    </submittedName>
</protein>
<dbReference type="AlphaFoldDB" id="A0A0D0EZ72"/>
<name>A0A0D0EZ72_9FLAO</name>
<dbReference type="Proteomes" id="UP000198302">
    <property type="component" value="Unassembled WGS sequence"/>
</dbReference>
<reference evidence="2 4" key="1">
    <citation type="submission" date="2015-01" db="EMBL/GenBank/DDBJ databases">
        <title>Genome of Flavobacterium hibernum DSM 12611.</title>
        <authorList>
            <person name="Stropko S.J."/>
            <person name="Pipes S.E."/>
            <person name="Newman J.D."/>
        </authorList>
    </citation>
    <scope>NUCLEOTIDE SEQUENCE [LARGE SCALE GENOMIC DNA]</scope>
    <source>
        <strain evidence="2 4">DSM 12611</strain>
    </source>
</reference>
<evidence type="ECO:0000313" key="2">
    <source>
        <dbReference type="EMBL" id="KIO50942.1"/>
    </source>
</evidence>
<evidence type="ECO:0000313" key="4">
    <source>
        <dbReference type="Proteomes" id="UP000032061"/>
    </source>
</evidence>
<feature type="transmembrane region" description="Helical" evidence="1">
    <location>
        <begin position="12"/>
        <end position="29"/>
    </location>
</feature>
<proteinExistence type="predicted"/>
<sequence>MGIIDIFELVNKYSGAIAAFAAIGALIYARKAIKRTTEDNRKQILVGKFEEIYELVVLLSVEYGHLYDAYILFEKSLSTEIPEETRKAINENFRRAILKTNGKVEIEDLFTLTIRLNVLANAYLTGEIKFQIIGYSQLFEAIINVLKSRDLKVKEDEFPEILPTTEKVFELVNRMTARLVEVINLGSENKGYVEYRETVFKKQLGLRE</sequence>
<dbReference type="STRING" id="37752.IW18_20345"/>
<evidence type="ECO:0000256" key="1">
    <source>
        <dbReference type="SAM" id="Phobius"/>
    </source>
</evidence>
<gene>
    <name evidence="3" type="ORF">B0A73_17685</name>
    <name evidence="2" type="ORF">IW18_20345</name>
</gene>
<evidence type="ECO:0000313" key="5">
    <source>
        <dbReference type="Proteomes" id="UP000198302"/>
    </source>
</evidence>
<dbReference type="EMBL" id="JPRK01000021">
    <property type="protein sequence ID" value="KIO50942.1"/>
    <property type="molecule type" value="Genomic_DNA"/>
</dbReference>
<evidence type="ECO:0000313" key="3">
    <source>
        <dbReference type="EMBL" id="OXA85182.1"/>
    </source>
</evidence>
<keyword evidence="5" id="KW-1185">Reference proteome</keyword>
<organism evidence="2 4">
    <name type="scientific">Flavobacterium hibernum</name>
    <dbReference type="NCBI Taxonomy" id="37752"/>
    <lineage>
        <taxon>Bacteria</taxon>
        <taxon>Pseudomonadati</taxon>
        <taxon>Bacteroidota</taxon>
        <taxon>Flavobacteriia</taxon>
        <taxon>Flavobacteriales</taxon>
        <taxon>Flavobacteriaceae</taxon>
        <taxon>Flavobacterium</taxon>
    </lineage>
</organism>
<dbReference type="EMBL" id="MUGX01000026">
    <property type="protein sequence ID" value="OXA85182.1"/>
    <property type="molecule type" value="Genomic_DNA"/>
</dbReference>